<keyword evidence="6" id="KW-1278">Translocase</keyword>
<feature type="domain" description="Mop" evidence="10">
    <location>
        <begin position="296"/>
        <end position="368"/>
    </location>
</feature>
<dbReference type="PROSITE" id="PS50893">
    <property type="entry name" value="ABC_TRANSPORTER_2"/>
    <property type="match status" value="1"/>
</dbReference>
<dbReference type="GO" id="GO:0005524">
    <property type="term" value="F:ATP binding"/>
    <property type="evidence" value="ECO:0007669"/>
    <property type="project" value="UniProtKB-KW"/>
</dbReference>
<keyword evidence="4" id="KW-0547">Nucleotide-binding</keyword>
<dbReference type="Pfam" id="PF00005">
    <property type="entry name" value="ABC_tran"/>
    <property type="match status" value="1"/>
</dbReference>
<dbReference type="RefSeq" id="WP_272965353.1">
    <property type="nucleotide sequence ID" value="NZ_CALBIY010000089.1"/>
</dbReference>
<reference evidence="13 14" key="1">
    <citation type="journal article" date="2018" name="Nat. Biotechnol.">
        <title>A standardized bacterial taxonomy based on genome phylogeny substantially revises the tree of life.</title>
        <authorList>
            <person name="Parks D.H."/>
            <person name="Chuvochina M."/>
            <person name="Waite D.W."/>
            <person name="Rinke C."/>
            <person name="Skarshewski A."/>
            <person name="Chaumeil P.A."/>
            <person name="Hugenholtz P."/>
        </authorList>
    </citation>
    <scope>NUCLEOTIDE SEQUENCE [LARGE SCALE GENOMIC DNA]</scope>
    <source>
        <strain evidence="12">UBA11621</strain>
        <strain evidence="11">UBA11978</strain>
    </source>
</reference>
<evidence type="ECO:0000256" key="5">
    <source>
        <dbReference type="ARBA" id="ARBA00022840"/>
    </source>
</evidence>
<keyword evidence="5 12" id="KW-0067">ATP-binding</keyword>
<evidence type="ECO:0000259" key="9">
    <source>
        <dbReference type="PROSITE" id="PS50893"/>
    </source>
</evidence>
<dbReference type="SUPFAM" id="SSF52540">
    <property type="entry name" value="P-loop containing nucleoside triphosphate hydrolases"/>
    <property type="match status" value="1"/>
</dbReference>
<dbReference type="GO" id="GO:0016887">
    <property type="term" value="F:ATP hydrolysis activity"/>
    <property type="evidence" value="ECO:0007669"/>
    <property type="project" value="InterPro"/>
</dbReference>
<keyword evidence="1" id="KW-0813">Transport</keyword>
<dbReference type="InterPro" id="IPR005116">
    <property type="entry name" value="Transp-assoc_OB_typ1"/>
</dbReference>
<dbReference type="Proteomes" id="UP000263517">
    <property type="component" value="Unassembled WGS sequence"/>
</dbReference>
<comment type="caution">
    <text evidence="12">The sequence shown here is derived from an EMBL/GenBank/DDBJ whole genome shotgun (WGS) entry which is preliminary data.</text>
</comment>
<evidence type="ECO:0000256" key="3">
    <source>
        <dbReference type="ARBA" id="ARBA00022505"/>
    </source>
</evidence>
<dbReference type="InterPro" id="IPR027417">
    <property type="entry name" value="P-loop_NTPase"/>
</dbReference>
<proteinExistence type="predicted"/>
<dbReference type="EMBL" id="DNAN01000132">
    <property type="protein sequence ID" value="HAW74857.1"/>
    <property type="molecule type" value="Genomic_DNA"/>
</dbReference>
<dbReference type="InterPro" id="IPR008995">
    <property type="entry name" value="Mo/tungstate-bd_C_term_dom"/>
</dbReference>
<evidence type="ECO:0000256" key="8">
    <source>
        <dbReference type="PROSITE-ProRule" id="PRU01213"/>
    </source>
</evidence>
<dbReference type="Pfam" id="PF03459">
    <property type="entry name" value="TOBE"/>
    <property type="match status" value="1"/>
</dbReference>
<evidence type="ECO:0000256" key="2">
    <source>
        <dbReference type="ARBA" id="ARBA00022475"/>
    </source>
</evidence>
<dbReference type="PROSITE" id="PS00211">
    <property type="entry name" value="ABC_TRANSPORTER_1"/>
    <property type="match status" value="1"/>
</dbReference>
<keyword evidence="3 8" id="KW-0500">Molybdenum</keyword>
<dbReference type="PANTHER" id="PTHR43514">
    <property type="entry name" value="ABC TRANSPORTER I FAMILY MEMBER 10"/>
    <property type="match status" value="1"/>
</dbReference>
<evidence type="ECO:0000313" key="14">
    <source>
        <dbReference type="Proteomes" id="UP000264779"/>
    </source>
</evidence>
<dbReference type="InterPro" id="IPR003439">
    <property type="entry name" value="ABC_transporter-like_ATP-bd"/>
</dbReference>
<dbReference type="InterPro" id="IPR004606">
    <property type="entry name" value="Mop_domain"/>
</dbReference>
<dbReference type="GO" id="GO:0015689">
    <property type="term" value="P:molybdate ion transport"/>
    <property type="evidence" value="ECO:0007669"/>
    <property type="project" value="InterPro"/>
</dbReference>
<evidence type="ECO:0000256" key="6">
    <source>
        <dbReference type="ARBA" id="ARBA00022967"/>
    </source>
</evidence>
<evidence type="ECO:0000259" key="10">
    <source>
        <dbReference type="PROSITE" id="PS51866"/>
    </source>
</evidence>
<evidence type="ECO:0000313" key="12">
    <source>
        <dbReference type="EMBL" id="HBU49967.1"/>
    </source>
</evidence>
<gene>
    <name evidence="11" type="ORF">DCW74_03875</name>
    <name evidence="12" type="ORF">DEB45_01800</name>
</gene>
<protein>
    <submittedName>
        <fullName evidence="12">Molybdenum ABC transporter ATP-binding protein</fullName>
    </submittedName>
</protein>
<dbReference type="PROSITE" id="PS51866">
    <property type="entry name" value="MOP"/>
    <property type="match status" value="1"/>
</dbReference>
<keyword evidence="2" id="KW-1003">Cell membrane</keyword>
<evidence type="ECO:0000256" key="4">
    <source>
        <dbReference type="ARBA" id="ARBA00022741"/>
    </source>
</evidence>
<dbReference type="Proteomes" id="UP000264779">
    <property type="component" value="Unassembled WGS sequence"/>
</dbReference>
<dbReference type="Gene3D" id="2.40.50.100">
    <property type="match status" value="1"/>
</dbReference>
<evidence type="ECO:0000313" key="13">
    <source>
        <dbReference type="Proteomes" id="UP000263517"/>
    </source>
</evidence>
<dbReference type="EMBL" id="DONK01000028">
    <property type="protein sequence ID" value="HBU49967.1"/>
    <property type="molecule type" value="Genomic_DNA"/>
</dbReference>
<organism evidence="12 14">
    <name type="scientific">Alteromonas australica</name>
    <dbReference type="NCBI Taxonomy" id="589873"/>
    <lineage>
        <taxon>Bacteria</taxon>
        <taxon>Pseudomonadati</taxon>
        <taxon>Pseudomonadota</taxon>
        <taxon>Gammaproteobacteria</taxon>
        <taxon>Alteromonadales</taxon>
        <taxon>Alteromonadaceae</taxon>
        <taxon>Alteromonas/Salinimonas group</taxon>
        <taxon>Alteromonas</taxon>
    </lineage>
</organism>
<dbReference type="SMART" id="SM00382">
    <property type="entry name" value="AAA"/>
    <property type="match status" value="1"/>
</dbReference>
<name>A0A358DUT8_9ALTE</name>
<keyword evidence="7" id="KW-0472">Membrane</keyword>
<dbReference type="PANTHER" id="PTHR43514:SF4">
    <property type="entry name" value="ABC TRANSPORTER I FAMILY MEMBER 10"/>
    <property type="match status" value="1"/>
</dbReference>
<dbReference type="InterPro" id="IPR017871">
    <property type="entry name" value="ABC_transporter-like_CS"/>
</dbReference>
<dbReference type="Gene3D" id="3.40.50.300">
    <property type="entry name" value="P-loop containing nucleotide triphosphate hydrolases"/>
    <property type="match status" value="1"/>
</dbReference>
<dbReference type="SUPFAM" id="SSF50331">
    <property type="entry name" value="MOP-like"/>
    <property type="match status" value="1"/>
</dbReference>
<dbReference type="InterPro" id="IPR003593">
    <property type="entry name" value="AAA+_ATPase"/>
</dbReference>
<evidence type="ECO:0000256" key="1">
    <source>
        <dbReference type="ARBA" id="ARBA00022448"/>
    </source>
</evidence>
<evidence type="ECO:0000256" key="7">
    <source>
        <dbReference type="ARBA" id="ARBA00023136"/>
    </source>
</evidence>
<accession>A0A358DUT8</accession>
<feature type="domain" description="ABC transporter" evidence="9">
    <location>
        <begin position="1"/>
        <end position="219"/>
    </location>
</feature>
<evidence type="ECO:0000313" key="11">
    <source>
        <dbReference type="EMBL" id="HAW74857.1"/>
    </source>
</evidence>
<dbReference type="InterPro" id="IPR050334">
    <property type="entry name" value="Molybdenum_import_ModC"/>
</dbReference>
<dbReference type="AlphaFoldDB" id="A0A358DUT8"/>
<sequence length="368" mass="40157">MEFVVSLSTRISLRAELSLHATIVGVTGRSGAGKSSLLRALAGFEKNAHVTVNWQLALPTEKETKVGIVFQQPMLFPHLNVRGNLALAQEYAGDNTVNFEEVVKGCECAHLLDKPIQALSGGEAQRVALARALLNAPNVLLLDESISALDGRLRRSVLAFIRQFCHANQMRCILVSHDLNDLAVFTDEILLIDRGALAFSGNTKDVINHINRNAASNESNDEGEEFVTFSVLEGQLIPNDQGFPYPFKRVQLGNHWIYAEIPDALFISTTPGNTVRLTVPANEVSIDTLTDSHQWQTSIINALPCEIVDVAHPKNASASSVTVTLAIIDEAGSQGTQTLITYISVLSFEKLKLAPGMKVTARFKLLRH</sequence>